<dbReference type="EMBL" id="FXBL01000004">
    <property type="protein sequence ID" value="SMH57056.1"/>
    <property type="molecule type" value="Genomic_DNA"/>
</dbReference>
<evidence type="ECO:0000313" key="2">
    <source>
        <dbReference type="EMBL" id="SMH57056.1"/>
    </source>
</evidence>
<dbReference type="RefSeq" id="WP_139832418.1">
    <property type="nucleotide sequence ID" value="NZ_FXBL01000004.1"/>
</dbReference>
<dbReference type="PROSITE" id="PS51257">
    <property type="entry name" value="PROKAR_LIPOPROTEIN"/>
    <property type="match status" value="1"/>
</dbReference>
<reference evidence="2 3" key="1">
    <citation type="submission" date="2017-04" db="EMBL/GenBank/DDBJ databases">
        <authorList>
            <person name="Afonso C.L."/>
            <person name="Miller P.J."/>
            <person name="Scott M.A."/>
            <person name="Spackman E."/>
            <person name="Goraichik I."/>
            <person name="Dimitrov K.M."/>
            <person name="Suarez D.L."/>
            <person name="Swayne D.E."/>
        </authorList>
    </citation>
    <scope>NUCLEOTIDE SEQUENCE [LARGE SCALE GENOMIC DNA]</scope>
    <source>
        <strain evidence="2 3">B5P</strain>
    </source>
</reference>
<keyword evidence="3" id="KW-1185">Reference proteome</keyword>
<proteinExistence type="predicted"/>
<keyword evidence="1" id="KW-0472">Membrane</keyword>
<keyword evidence="1" id="KW-0812">Transmembrane</keyword>
<name>A0A1X7PXP3_9HYPH</name>
<protein>
    <submittedName>
        <fullName evidence="2">Uncharacterized protein</fullName>
    </submittedName>
</protein>
<gene>
    <name evidence="2" type="ORF">SAMN02982922_5674</name>
</gene>
<evidence type="ECO:0000256" key="1">
    <source>
        <dbReference type="SAM" id="Phobius"/>
    </source>
</evidence>
<accession>A0A1X7PXP3</accession>
<keyword evidence="1" id="KW-1133">Transmembrane helix</keyword>
<feature type="transmembrane region" description="Helical" evidence="1">
    <location>
        <begin position="16"/>
        <end position="37"/>
    </location>
</feature>
<sequence length="65" mass="6857">MRRLFSARDARQGKQGYPVLVILLVSLALACAVWFVVEIYGTSIQTPQTNATQPTTGAPPAPAGG</sequence>
<dbReference type="AlphaFoldDB" id="A0A1X7PXP3"/>
<organism evidence="2 3">
    <name type="scientific">Mesorhizobium australicum</name>
    <dbReference type="NCBI Taxonomy" id="536018"/>
    <lineage>
        <taxon>Bacteria</taxon>
        <taxon>Pseudomonadati</taxon>
        <taxon>Pseudomonadota</taxon>
        <taxon>Alphaproteobacteria</taxon>
        <taxon>Hyphomicrobiales</taxon>
        <taxon>Phyllobacteriaceae</taxon>
        <taxon>Mesorhizobium</taxon>
    </lineage>
</organism>
<evidence type="ECO:0000313" key="3">
    <source>
        <dbReference type="Proteomes" id="UP000193083"/>
    </source>
</evidence>
<dbReference type="Proteomes" id="UP000193083">
    <property type="component" value="Unassembled WGS sequence"/>
</dbReference>